<dbReference type="Proteomes" id="UP001321766">
    <property type="component" value="Chromosome"/>
</dbReference>
<gene>
    <name evidence="2" type="ORF">KIM372_02570</name>
</gene>
<name>A0ABM8B688_9BIFI</name>
<feature type="region of interest" description="Disordered" evidence="1">
    <location>
        <begin position="49"/>
        <end position="83"/>
    </location>
</feature>
<feature type="compositionally biased region" description="Polar residues" evidence="1">
    <location>
        <begin position="73"/>
        <end position="83"/>
    </location>
</feature>
<protein>
    <recommendedName>
        <fullName evidence="4">CopG family transcriptional regulator</fullName>
    </recommendedName>
</protein>
<sequence>MSRKSETVTLNLILDADELANTAAVAERSGISVPSLLSSYLHNLVVGEREPEELVRNREGNNALAESPDQRANGGSSPNKQTPYALTVDAADAHGAQAYASKLGKTATDLVSDYVHILADKELDHALVVSRSAQETNAFLTSILEEEQARV</sequence>
<accession>A0ABM8B688</accession>
<reference evidence="2 3" key="1">
    <citation type="journal article" date="2023" name="Microbiol. Spectr.">
        <title>Symbiosis of Carpenter Bees with Uncharacterized Lactic Acid Bacteria Showing NAD Auxotrophy.</title>
        <authorList>
            <person name="Kawasaki S."/>
            <person name="Ozawa K."/>
            <person name="Mori T."/>
            <person name="Yamamoto A."/>
            <person name="Ito M."/>
            <person name="Ohkuma M."/>
            <person name="Sakamoto M."/>
            <person name="Matsutani M."/>
        </authorList>
    </citation>
    <scope>NUCLEOTIDE SEQUENCE [LARGE SCALE GENOMIC DNA]</scope>
    <source>
        <strain evidence="2 3">Kim37-2</strain>
    </source>
</reference>
<evidence type="ECO:0000313" key="3">
    <source>
        <dbReference type="Proteomes" id="UP001321766"/>
    </source>
</evidence>
<organism evidence="2 3">
    <name type="scientific">Bombiscardovia nodaiensis</name>
    <dbReference type="NCBI Taxonomy" id="2932181"/>
    <lineage>
        <taxon>Bacteria</taxon>
        <taxon>Bacillati</taxon>
        <taxon>Actinomycetota</taxon>
        <taxon>Actinomycetes</taxon>
        <taxon>Bifidobacteriales</taxon>
        <taxon>Bifidobacteriaceae</taxon>
        <taxon>Bombiscardovia</taxon>
    </lineage>
</organism>
<feature type="compositionally biased region" description="Basic and acidic residues" evidence="1">
    <location>
        <begin position="49"/>
        <end position="59"/>
    </location>
</feature>
<evidence type="ECO:0000313" key="2">
    <source>
        <dbReference type="EMBL" id="BDR52350.1"/>
    </source>
</evidence>
<keyword evidence="3" id="KW-1185">Reference proteome</keyword>
<evidence type="ECO:0008006" key="4">
    <source>
        <dbReference type="Google" id="ProtNLM"/>
    </source>
</evidence>
<dbReference type="EMBL" id="AP026798">
    <property type="protein sequence ID" value="BDR52350.1"/>
    <property type="molecule type" value="Genomic_DNA"/>
</dbReference>
<proteinExistence type="predicted"/>
<evidence type="ECO:0000256" key="1">
    <source>
        <dbReference type="SAM" id="MobiDB-lite"/>
    </source>
</evidence>